<keyword evidence="3" id="KW-1185">Reference proteome</keyword>
<comment type="caution">
    <text evidence="2">The sequence shown here is derived from an EMBL/GenBank/DDBJ whole genome shotgun (WGS) entry which is preliminary data.</text>
</comment>
<gene>
    <name evidence="2" type="primary">RvY_00999-1</name>
    <name evidence="2" type="synonym">RvY_00999.1</name>
    <name evidence="2" type="ORF">RvY_00999</name>
</gene>
<accession>A0A1D1UFN5</accession>
<reference evidence="2 3" key="1">
    <citation type="journal article" date="2016" name="Nat. Commun.">
        <title>Extremotolerant tardigrade genome and improved radiotolerance of human cultured cells by tardigrade-unique protein.</title>
        <authorList>
            <person name="Hashimoto T."/>
            <person name="Horikawa D.D."/>
            <person name="Saito Y."/>
            <person name="Kuwahara H."/>
            <person name="Kozuka-Hata H."/>
            <person name="Shin-I T."/>
            <person name="Minakuchi Y."/>
            <person name="Ohishi K."/>
            <person name="Motoyama A."/>
            <person name="Aizu T."/>
            <person name="Enomoto A."/>
            <person name="Kondo K."/>
            <person name="Tanaka S."/>
            <person name="Hara Y."/>
            <person name="Koshikawa S."/>
            <person name="Sagara H."/>
            <person name="Miura T."/>
            <person name="Yokobori S."/>
            <person name="Miyagawa K."/>
            <person name="Suzuki Y."/>
            <person name="Kubo T."/>
            <person name="Oyama M."/>
            <person name="Kohara Y."/>
            <person name="Fujiyama A."/>
            <person name="Arakawa K."/>
            <person name="Katayama T."/>
            <person name="Toyoda A."/>
            <person name="Kunieda T."/>
        </authorList>
    </citation>
    <scope>NUCLEOTIDE SEQUENCE [LARGE SCALE GENOMIC DNA]</scope>
    <source>
        <strain evidence="2 3">YOKOZUNA-1</strain>
    </source>
</reference>
<sequence length="78" mass="8800">MPVSIVLSGKYLTHRSTAERARIDFGEPSRQMAPQHEELKNQSEVADPAGTPCPISRRIFLSARKEENPDFISAYNQK</sequence>
<protein>
    <submittedName>
        <fullName evidence="2">Uncharacterized protein</fullName>
    </submittedName>
</protein>
<proteinExistence type="predicted"/>
<dbReference type="EMBL" id="BDGG01000001">
    <property type="protein sequence ID" value="GAU88261.1"/>
    <property type="molecule type" value="Genomic_DNA"/>
</dbReference>
<evidence type="ECO:0000313" key="2">
    <source>
        <dbReference type="EMBL" id="GAU88261.1"/>
    </source>
</evidence>
<dbReference type="AlphaFoldDB" id="A0A1D1UFN5"/>
<organism evidence="2 3">
    <name type="scientific">Ramazzottius varieornatus</name>
    <name type="common">Water bear</name>
    <name type="synonym">Tardigrade</name>
    <dbReference type="NCBI Taxonomy" id="947166"/>
    <lineage>
        <taxon>Eukaryota</taxon>
        <taxon>Metazoa</taxon>
        <taxon>Ecdysozoa</taxon>
        <taxon>Tardigrada</taxon>
        <taxon>Eutardigrada</taxon>
        <taxon>Parachela</taxon>
        <taxon>Hypsibioidea</taxon>
        <taxon>Ramazzottiidae</taxon>
        <taxon>Ramazzottius</taxon>
    </lineage>
</organism>
<evidence type="ECO:0000313" key="3">
    <source>
        <dbReference type="Proteomes" id="UP000186922"/>
    </source>
</evidence>
<name>A0A1D1UFN5_RAMVA</name>
<evidence type="ECO:0000256" key="1">
    <source>
        <dbReference type="SAM" id="MobiDB-lite"/>
    </source>
</evidence>
<dbReference type="Proteomes" id="UP000186922">
    <property type="component" value="Unassembled WGS sequence"/>
</dbReference>
<feature type="region of interest" description="Disordered" evidence="1">
    <location>
        <begin position="29"/>
        <end position="51"/>
    </location>
</feature>